<dbReference type="AlphaFoldDB" id="X1D8G5"/>
<evidence type="ECO:0000256" key="8">
    <source>
        <dbReference type="ARBA" id="ARBA00049339"/>
    </source>
</evidence>
<evidence type="ECO:0000256" key="2">
    <source>
        <dbReference type="ARBA" id="ARBA00012837"/>
    </source>
</evidence>
<dbReference type="InterPro" id="IPR001278">
    <property type="entry name" value="Arg-tRNA-ligase"/>
</dbReference>
<dbReference type="SMART" id="SM00836">
    <property type="entry name" value="DALR_1"/>
    <property type="match status" value="1"/>
</dbReference>
<accession>X1D8G5</accession>
<dbReference type="InterPro" id="IPR008909">
    <property type="entry name" value="DALR_anticod-bd"/>
</dbReference>
<feature type="domain" description="DALR anticodon binding" evidence="9">
    <location>
        <begin position="45"/>
        <end position="160"/>
    </location>
</feature>
<sequence>EKKRRAKIIGMGALNFFFLKFNLKSDFVFNPKESISFEGETGPYIQYCFARIESIISKSKLKIDLEINWDLLIHETEINLIKQLNYFPEIIEQAAKKYDIHLIPQYLLTLCQIFNSFYSVCPVISDNKKLEKARLLLIKCVQINIKIGLTILGIETLDKM</sequence>
<dbReference type="Gene3D" id="3.40.50.620">
    <property type="entry name" value="HUPs"/>
    <property type="match status" value="1"/>
</dbReference>
<organism evidence="10">
    <name type="scientific">marine sediment metagenome</name>
    <dbReference type="NCBI Taxonomy" id="412755"/>
    <lineage>
        <taxon>unclassified sequences</taxon>
        <taxon>metagenomes</taxon>
        <taxon>ecological metagenomes</taxon>
    </lineage>
</organism>
<evidence type="ECO:0000256" key="6">
    <source>
        <dbReference type="ARBA" id="ARBA00022917"/>
    </source>
</evidence>
<keyword evidence="6" id="KW-0648">Protein biosynthesis</keyword>
<evidence type="ECO:0000259" key="9">
    <source>
        <dbReference type="SMART" id="SM00836"/>
    </source>
</evidence>
<protein>
    <recommendedName>
        <fullName evidence="2">arginine--tRNA ligase</fullName>
        <ecNumber evidence="2">6.1.1.19</ecNumber>
    </recommendedName>
</protein>
<evidence type="ECO:0000256" key="7">
    <source>
        <dbReference type="ARBA" id="ARBA00023146"/>
    </source>
</evidence>
<dbReference type="GO" id="GO:0005524">
    <property type="term" value="F:ATP binding"/>
    <property type="evidence" value="ECO:0007669"/>
    <property type="project" value="UniProtKB-KW"/>
</dbReference>
<keyword evidence="5" id="KW-0067">ATP-binding</keyword>
<gene>
    <name evidence="10" type="ORF">S01H4_40216</name>
</gene>
<feature type="non-terminal residue" evidence="10">
    <location>
        <position position="1"/>
    </location>
</feature>
<comment type="caution">
    <text evidence="10">The sequence shown here is derived from an EMBL/GenBank/DDBJ whole genome shotgun (WGS) entry which is preliminary data.</text>
</comment>
<proteinExistence type="inferred from homology"/>
<reference evidence="10" key="1">
    <citation type="journal article" date="2014" name="Front. Microbiol.">
        <title>High frequency of phylogenetically diverse reductive dehalogenase-homologous genes in deep subseafloor sedimentary metagenomes.</title>
        <authorList>
            <person name="Kawai M."/>
            <person name="Futagami T."/>
            <person name="Toyoda A."/>
            <person name="Takaki Y."/>
            <person name="Nishi S."/>
            <person name="Hori S."/>
            <person name="Arai W."/>
            <person name="Tsubouchi T."/>
            <person name="Morono Y."/>
            <person name="Uchiyama I."/>
            <person name="Ito T."/>
            <person name="Fujiyama A."/>
            <person name="Inagaki F."/>
            <person name="Takami H."/>
        </authorList>
    </citation>
    <scope>NUCLEOTIDE SEQUENCE</scope>
    <source>
        <strain evidence="10">Expedition CK06-06</strain>
    </source>
</reference>
<dbReference type="EMBL" id="BART01021874">
    <property type="protein sequence ID" value="GAH04585.1"/>
    <property type="molecule type" value="Genomic_DNA"/>
</dbReference>
<dbReference type="PANTHER" id="PTHR11956">
    <property type="entry name" value="ARGINYL-TRNA SYNTHETASE"/>
    <property type="match status" value="1"/>
</dbReference>
<dbReference type="PANTHER" id="PTHR11956:SF5">
    <property type="entry name" value="ARGININE--TRNA LIGASE, CYTOPLASMIC"/>
    <property type="match status" value="1"/>
</dbReference>
<comment type="catalytic activity">
    <reaction evidence="8">
        <text>tRNA(Arg) + L-arginine + ATP = L-arginyl-tRNA(Arg) + AMP + diphosphate</text>
        <dbReference type="Rhea" id="RHEA:20301"/>
        <dbReference type="Rhea" id="RHEA-COMP:9658"/>
        <dbReference type="Rhea" id="RHEA-COMP:9673"/>
        <dbReference type="ChEBI" id="CHEBI:30616"/>
        <dbReference type="ChEBI" id="CHEBI:32682"/>
        <dbReference type="ChEBI" id="CHEBI:33019"/>
        <dbReference type="ChEBI" id="CHEBI:78442"/>
        <dbReference type="ChEBI" id="CHEBI:78513"/>
        <dbReference type="ChEBI" id="CHEBI:456215"/>
        <dbReference type="EC" id="6.1.1.19"/>
    </reaction>
</comment>
<dbReference type="EC" id="6.1.1.19" evidence="2"/>
<evidence type="ECO:0000256" key="1">
    <source>
        <dbReference type="ARBA" id="ARBA00005594"/>
    </source>
</evidence>
<name>X1D8G5_9ZZZZ</name>
<evidence type="ECO:0000256" key="3">
    <source>
        <dbReference type="ARBA" id="ARBA00022598"/>
    </source>
</evidence>
<dbReference type="GO" id="GO:0004814">
    <property type="term" value="F:arginine-tRNA ligase activity"/>
    <property type="evidence" value="ECO:0007669"/>
    <property type="project" value="UniProtKB-EC"/>
</dbReference>
<dbReference type="Gene3D" id="1.10.730.10">
    <property type="entry name" value="Isoleucyl-tRNA Synthetase, Domain 1"/>
    <property type="match status" value="1"/>
</dbReference>
<dbReference type="SUPFAM" id="SSF47323">
    <property type="entry name" value="Anticodon-binding domain of a subclass of class I aminoacyl-tRNA synthetases"/>
    <property type="match status" value="1"/>
</dbReference>
<comment type="similarity">
    <text evidence="1">Belongs to the class-I aminoacyl-tRNA synthetase family.</text>
</comment>
<dbReference type="InterPro" id="IPR014729">
    <property type="entry name" value="Rossmann-like_a/b/a_fold"/>
</dbReference>
<dbReference type="Pfam" id="PF05746">
    <property type="entry name" value="DALR_1"/>
    <property type="match status" value="1"/>
</dbReference>
<dbReference type="FunFam" id="1.10.730.10:FF:000006">
    <property type="entry name" value="Arginyl-tRNA synthetase 2, mitochondrial"/>
    <property type="match status" value="1"/>
</dbReference>
<evidence type="ECO:0000256" key="5">
    <source>
        <dbReference type="ARBA" id="ARBA00022840"/>
    </source>
</evidence>
<dbReference type="GO" id="GO:0006420">
    <property type="term" value="P:arginyl-tRNA aminoacylation"/>
    <property type="evidence" value="ECO:0007669"/>
    <property type="project" value="InterPro"/>
</dbReference>
<keyword evidence="3" id="KW-0436">Ligase</keyword>
<keyword evidence="7" id="KW-0030">Aminoacyl-tRNA synthetase</keyword>
<keyword evidence="4" id="KW-0547">Nucleotide-binding</keyword>
<dbReference type="InterPro" id="IPR009080">
    <property type="entry name" value="tRNAsynth_Ia_anticodon-bd"/>
</dbReference>
<evidence type="ECO:0000313" key="10">
    <source>
        <dbReference type="EMBL" id="GAH04585.1"/>
    </source>
</evidence>
<evidence type="ECO:0000256" key="4">
    <source>
        <dbReference type="ARBA" id="ARBA00022741"/>
    </source>
</evidence>